<feature type="transmembrane region" description="Helical" evidence="2">
    <location>
        <begin position="28"/>
        <end position="46"/>
    </location>
</feature>
<evidence type="ECO:0000313" key="4">
    <source>
        <dbReference type="Proteomes" id="UP001267710"/>
    </source>
</evidence>
<keyword evidence="4" id="KW-1185">Reference proteome</keyword>
<evidence type="ECO:0000256" key="2">
    <source>
        <dbReference type="SAM" id="Phobius"/>
    </source>
</evidence>
<feature type="region of interest" description="Disordered" evidence="1">
    <location>
        <begin position="1"/>
        <end position="21"/>
    </location>
</feature>
<evidence type="ECO:0000313" key="3">
    <source>
        <dbReference type="EMBL" id="MDR6212739.1"/>
    </source>
</evidence>
<organism evidence="3 4">
    <name type="scientific">Paracidovorax wautersii</name>
    <dbReference type="NCBI Taxonomy" id="1177982"/>
    <lineage>
        <taxon>Bacteria</taxon>
        <taxon>Pseudomonadati</taxon>
        <taxon>Pseudomonadota</taxon>
        <taxon>Betaproteobacteria</taxon>
        <taxon>Burkholderiales</taxon>
        <taxon>Comamonadaceae</taxon>
        <taxon>Paracidovorax</taxon>
    </lineage>
</organism>
<sequence>MNTSQYSADIRSGMESTDPELGHGDLRVFWIAALVAILAVSAVVFFKMNQPTWRPATVAQTSIAAPQAVTGGAQSAPSLNGQASQGAVVRQ</sequence>
<keyword evidence="2" id="KW-0472">Membrane</keyword>
<feature type="compositionally biased region" description="Polar residues" evidence="1">
    <location>
        <begin position="72"/>
        <end position="85"/>
    </location>
</feature>
<accession>A0ABU1I8X6</accession>
<protein>
    <submittedName>
        <fullName evidence="3">Uncharacterized protein</fullName>
    </submittedName>
</protein>
<reference evidence="3 4" key="1">
    <citation type="submission" date="2023-08" db="EMBL/GenBank/DDBJ databases">
        <title>Functional and genomic diversity of the sorghum phyllosphere microbiome.</title>
        <authorList>
            <person name="Shade A."/>
        </authorList>
    </citation>
    <scope>NUCLEOTIDE SEQUENCE [LARGE SCALE GENOMIC DNA]</scope>
    <source>
        <strain evidence="3 4">SORGH_AS_0335</strain>
    </source>
</reference>
<proteinExistence type="predicted"/>
<name>A0ABU1I8X6_9BURK</name>
<dbReference type="EMBL" id="JAVIZX010000001">
    <property type="protein sequence ID" value="MDR6212739.1"/>
    <property type="molecule type" value="Genomic_DNA"/>
</dbReference>
<keyword evidence="2" id="KW-0812">Transmembrane</keyword>
<feature type="region of interest" description="Disordered" evidence="1">
    <location>
        <begin position="70"/>
        <end position="91"/>
    </location>
</feature>
<dbReference type="Proteomes" id="UP001267710">
    <property type="component" value="Unassembled WGS sequence"/>
</dbReference>
<gene>
    <name evidence="3" type="ORF">QE399_000428</name>
</gene>
<comment type="caution">
    <text evidence="3">The sequence shown here is derived from an EMBL/GenBank/DDBJ whole genome shotgun (WGS) entry which is preliminary data.</text>
</comment>
<dbReference type="RefSeq" id="WP_309825707.1">
    <property type="nucleotide sequence ID" value="NZ_JAVIZX010000001.1"/>
</dbReference>
<evidence type="ECO:0000256" key="1">
    <source>
        <dbReference type="SAM" id="MobiDB-lite"/>
    </source>
</evidence>
<keyword evidence="2" id="KW-1133">Transmembrane helix</keyword>